<evidence type="ECO:0000259" key="2">
    <source>
        <dbReference type="PROSITE" id="PS50156"/>
    </source>
</evidence>
<protein>
    <submittedName>
        <fullName evidence="3">AcrB/AcrD/AcrF family protein</fullName>
    </submittedName>
</protein>
<dbReference type="Gene3D" id="3.30.2090.10">
    <property type="entry name" value="Multidrug efflux transporter AcrB TolC docking domain, DN and DC subdomains"/>
    <property type="match status" value="2"/>
</dbReference>
<feature type="transmembrane region" description="Helical" evidence="1">
    <location>
        <begin position="981"/>
        <end position="1006"/>
    </location>
</feature>
<feature type="transmembrane region" description="Helical" evidence="1">
    <location>
        <begin position="520"/>
        <end position="537"/>
    </location>
</feature>
<feature type="transmembrane region" description="Helical" evidence="1">
    <location>
        <begin position="462"/>
        <end position="483"/>
    </location>
</feature>
<dbReference type="InterPro" id="IPR001036">
    <property type="entry name" value="Acrflvin-R"/>
</dbReference>
<reference evidence="3 4" key="1">
    <citation type="submission" date="2018-01" db="EMBL/GenBank/DDBJ databases">
        <title>Deinococcus koreensis sp. nov., a radiation-resistant bacterium isolated from river water.</title>
        <authorList>
            <person name="Choi A."/>
        </authorList>
    </citation>
    <scope>NUCLEOTIDE SEQUENCE [LARGE SCALE GENOMIC DNA]</scope>
    <source>
        <strain evidence="3 4">SJW1-2</strain>
    </source>
</reference>
<dbReference type="SUPFAM" id="SSF82714">
    <property type="entry name" value="Multidrug efflux transporter AcrB TolC docking domain, DN and DC subdomains"/>
    <property type="match status" value="2"/>
</dbReference>
<dbReference type="SUPFAM" id="SSF82866">
    <property type="entry name" value="Multidrug efflux transporter AcrB transmembrane domain"/>
    <property type="match status" value="2"/>
</dbReference>
<dbReference type="SUPFAM" id="SSF82693">
    <property type="entry name" value="Multidrug efflux transporter AcrB pore domain, PN1, PN2, PC1 and PC2 subdomains"/>
    <property type="match status" value="3"/>
</dbReference>
<dbReference type="PANTHER" id="PTHR32063">
    <property type="match status" value="1"/>
</dbReference>
<dbReference type="PROSITE" id="PS50156">
    <property type="entry name" value="SSD"/>
    <property type="match status" value="1"/>
</dbReference>
<keyword evidence="1" id="KW-1133">Transmembrane helix</keyword>
<dbReference type="PRINTS" id="PR00702">
    <property type="entry name" value="ACRIFLAVINRP"/>
</dbReference>
<dbReference type="Gene3D" id="3.30.70.1440">
    <property type="entry name" value="Multidrug efflux transporter AcrB pore domain"/>
    <property type="match status" value="1"/>
</dbReference>
<feature type="transmembrane region" description="Helical" evidence="1">
    <location>
        <begin position="603"/>
        <end position="623"/>
    </location>
</feature>
<dbReference type="GO" id="GO:0042910">
    <property type="term" value="F:xenobiotic transmembrane transporter activity"/>
    <property type="evidence" value="ECO:0007669"/>
    <property type="project" value="TreeGrafter"/>
</dbReference>
<dbReference type="InterPro" id="IPR027463">
    <property type="entry name" value="AcrB_DN_DC_subdom"/>
</dbReference>
<organism evidence="3 4">
    <name type="scientific">Deinococcus koreensis</name>
    <dbReference type="NCBI Taxonomy" id="2054903"/>
    <lineage>
        <taxon>Bacteria</taxon>
        <taxon>Thermotogati</taxon>
        <taxon>Deinococcota</taxon>
        <taxon>Deinococci</taxon>
        <taxon>Deinococcales</taxon>
        <taxon>Deinococcaceae</taxon>
        <taxon>Deinococcus</taxon>
    </lineage>
</organism>
<dbReference type="Gene3D" id="3.30.70.1320">
    <property type="entry name" value="Multidrug efflux transporter AcrB pore domain like"/>
    <property type="match status" value="1"/>
</dbReference>
<dbReference type="OrthoDB" id="9757876at2"/>
<dbReference type="PANTHER" id="PTHR32063:SF0">
    <property type="entry name" value="SWARMING MOTILITY PROTEIN SWRC"/>
    <property type="match status" value="1"/>
</dbReference>
<dbReference type="InterPro" id="IPR000731">
    <property type="entry name" value="SSD"/>
</dbReference>
<dbReference type="Gene3D" id="1.20.1640.10">
    <property type="entry name" value="Multidrug efflux transporter AcrB transmembrane domain"/>
    <property type="match status" value="2"/>
</dbReference>
<feature type="domain" description="SSD" evidence="2">
    <location>
        <begin position="353"/>
        <end position="487"/>
    </location>
</feature>
<feature type="transmembrane region" description="Helical" evidence="1">
    <location>
        <begin position="430"/>
        <end position="450"/>
    </location>
</feature>
<feature type="transmembrane region" description="Helical" evidence="1">
    <location>
        <begin position="925"/>
        <end position="943"/>
    </location>
</feature>
<dbReference type="GO" id="GO:0005886">
    <property type="term" value="C:plasma membrane"/>
    <property type="evidence" value="ECO:0007669"/>
    <property type="project" value="TreeGrafter"/>
</dbReference>
<dbReference type="EMBL" id="PPPD01000002">
    <property type="protein sequence ID" value="PNY79715.1"/>
    <property type="molecule type" value="Genomic_DNA"/>
</dbReference>
<feature type="transmembrane region" description="Helical" evidence="1">
    <location>
        <begin position="385"/>
        <end position="410"/>
    </location>
</feature>
<proteinExistence type="predicted"/>
<feature type="transmembrane region" description="Helical" evidence="1">
    <location>
        <begin position="334"/>
        <end position="352"/>
    </location>
</feature>
<evidence type="ECO:0000313" key="3">
    <source>
        <dbReference type="EMBL" id="PNY79715.1"/>
    </source>
</evidence>
<dbReference type="Gene3D" id="3.30.70.1430">
    <property type="entry name" value="Multidrug efflux transporter AcrB pore domain"/>
    <property type="match status" value="2"/>
</dbReference>
<feature type="transmembrane region" description="Helical" evidence="1">
    <location>
        <begin position="543"/>
        <end position="572"/>
    </location>
</feature>
<evidence type="ECO:0000313" key="4">
    <source>
        <dbReference type="Proteomes" id="UP000236379"/>
    </source>
</evidence>
<name>A0A2K3UT48_9DEIO</name>
<accession>A0A2K3UT48</accession>
<sequence length="1102" mass="115255">MVKENPAIRFAVSRYVLTLGVFIAVVLFGLVATFRLGVNFLPRLDVPVVGVATVYPGGSPADIDRQISRPIEDELSTLAGVREVLSTSSEGSSLVTVTFTSSTSVDTAVGEVAQRVAAIRDSFPGGTRAPAVQKYDINATPILTLAVTRPGADLRDVSAWTRDTLKPRLDRVPGVGEARLSGAPVREIAVQLGEAQLATYGLTPQGVAGAIAASTPDIPAGQVDAAGRSTSYATRGGPTRVGELADVTVDAARGLRVADLGTVRDTTARRTTLARVNGENAVLVEVRRAPGANTVAVAGGVRAALASLRPPPGTTVTVTLDDSRAITASVRDTLKEGVVVALAVAVICLLALGRLNTAFAVVLAIPISLAAAPIVFSLLGFTFNIVTLLALIVAMGIVVDDSIVVAENIVRWREKSSSLIEAVLRGASEIFSAVTAATFSLLAVLLPISFLPGLVGQFFREFGLGLAAAILFSWLEAVFFLTVRMAYTPDPEPVTWPVAWRRLCDVPGSLAWTRRALGTLPGRAGALVWGLGLWFVAGQAQPLWMLALLAYPLVLLLGYHTALGLLAVLGALTGSGFHRTERLLDRLSVAYARTLGGALGRSGWVLGAATAFLLSLALALPGLRFEFTPSTDDGLVSVRLEAPGGTALNATDAVAQRAEAYLRSRPEVKLVQARVGAPEATLDLTLLDKAERPPIAQVLERYRADLKLQLANRPDFRIDVTAVSGASQGGGLVLTLSAPDQAALGRALPGALAAVRAHPWVAGARSSVSDVVTERVFVPDAATLIGTGLTPEGVGETLRAYTEGSDAGVLRLEGRSVPVRARLRPEAASDESALLTLPVYAPTLGAALPLSSLGRFESRPAPATLARTNRAYSATLTVTLVAENPGPGTVQEALERDLAQKGVLSGGVALGSGGALSDAELVDDLTRYGLIAIGLALLLNYLVLGAQFNSFRFPLYLMLPVPLAITGAVWALRLFGAGLDIISVLGMVILIGLATKNSILLLDFVVQRAHTLPLRDALIESGRLRLRPIVMTTLTVLVISLPLIFGGGEGVELRRGLGIIILGGILVSTVLTLYVVPAAFYLFERRRLAPVPAPPTLAGAAD</sequence>
<keyword evidence="1" id="KW-0472">Membrane</keyword>
<comment type="caution">
    <text evidence="3">The sequence shown here is derived from an EMBL/GenBank/DDBJ whole genome shotgun (WGS) entry which is preliminary data.</text>
</comment>
<gene>
    <name evidence="3" type="ORF">CVO96_17320</name>
</gene>
<keyword evidence="1" id="KW-0812">Transmembrane</keyword>
<keyword evidence="4" id="KW-1185">Reference proteome</keyword>
<feature type="transmembrane region" description="Helical" evidence="1">
    <location>
        <begin position="1026"/>
        <end position="1045"/>
    </location>
</feature>
<feature type="transmembrane region" description="Helical" evidence="1">
    <location>
        <begin position="955"/>
        <end position="975"/>
    </location>
</feature>
<dbReference type="Pfam" id="PF00873">
    <property type="entry name" value="ACR_tran"/>
    <property type="match status" value="2"/>
</dbReference>
<feature type="transmembrane region" description="Helical" evidence="1">
    <location>
        <begin position="12"/>
        <end position="34"/>
    </location>
</feature>
<feature type="transmembrane region" description="Helical" evidence="1">
    <location>
        <begin position="359"/>
        <end position="379"/>
    </location>
</feature>
<dbReference type="Proteomes" id="UP000236379">
    <property type="component" value="Unassembled WGS sequence"/>
</dbReference>
<evidence type="ECO:0000256" key="1">
    <source>
        <dbReference type="SAM" id="Phobius"/>
    </source>
</evidence>
<dbReference type="AlphaFoldDB" id="A0A2K3UT48"/>
<feature type="transmembrane region" description="Helical" evidence="1">
    <location>
        <begin position="1057"/>
        <end position="1083"/>
    </location>
</feature>